<reference evidence="1" key="1">
    <citation type="submission" date="2018-12" db="EMBL/GenBank/DDBJ databases">
        <authorList>
            <person name="Will S."/>
            <person name="Neumann-Schaal M."/>
            <person name="Henke P."/>
        </authorList>
    </citation>
    <scope>NUCLEOTIDE SEQUENCE</scope>
    <source>
        <strain evidence="1">PCC 7102</strain>
    </source>
</reference>
<dbReference type="EMBL" id="RSCL01000012">
    <property type="protein sequence ID" value="RUT03875.1"/>
    <property type="molecule type" value="Genomic_DNA"/>
</dbReference>
<reference evidence="1" key="2">
    <citation type="journal article" date="2019" name="Genome Biol. Evol.">
        <title>Day and night: Metabolic profiles and evolutionary relationships of six axenic non-marine cyanobacteria.</title>
        <authorList>
            <person name="Will S.E."/>
            <person name="Henke P."/>
            <person name="Boedeker C."/>
            <person name="Huang S."/>
            <person name="Brinkmann H."/>
            <person name="Rohde M."/>
            <person name="Jarek M."/>
            <person name="Friedl T."/>
            <person name="Seufert S."/>
            <person name="Schumacher M."/>
            <person name="Overmann J."/>
            <person name="Neumann-Schaal M."/>
            <person name="Petersen J."/>
        </authorList>
    </citation>
    <scope>NUCLEOTIDE SEQUENCE [LARGE SCALE GENOMIC DNA]</scope>
    <source>
        <strain evidence="1">PCC 7102</strain>
    </source>
</reference>
<dbReference type="Proteomes" id="UP000271624">
    <property type="component" value="Unassembled WGS sequence"/>
</dbReference>
<gene>
    <name evidence="1" type="ORF">DSM106972_047890</name>
</gene>
<proteinExistence type="predicted"/>
<evidence type="ECO:0000313" key="2">
    <source>
        <dbReference type="Proteomes" id="UP000271624"/>
    </source>
</evidence>
<sequence length="82" mass="9743">MSANNIPLSEIILFLECIAQRNFDELRNAARYFMTQHEPIELEEVFLTRIEPVLDKDSLQWLRTEKFTRLNLIMSKSCVVRN</sequence>
<dbReference type="AlphaFoldDB" id="A0A433VCP7"/>
<accession>A0A433VCP7</accession>
<organism evidence="1 2">
    <name type="scientific">Dulcicalothrix desertica PCC 7102</name>
    <dbReference type="NCBI Taxonomy" id="232991"/>
    <lineage>
        <taxon>Bacteria</taxon>
        <taxon>Bacillati</taxon>
        <taxon>Cyanobacteriota</taxon>
        <taxon>Cyanophyceae</taxon>
        <taxon>Nostocales</taxon>
        <taxon>Calotrichaceae</taxon>
        <taxon>Dulcicalothrix</taxon>
    </lineage>
</organism>
<comment type="caution">
    <text evidence="1">The sequence shown here is derived from an EMBL/GenBank/DDBJ whole genome shotgun (WGS) entry which is preliminary data.</text>
</comment>
<name>A0A433VCP7_9CYAN</name>
<keyword evidence="2" id="KW-1185">Reference proteome</keyword>
<protein>
    <submittedName>
        <fullName evidence="1">Uncharacterized protein</fullName>
    </submittedName>
</protein>
<evidence type="ECO:0000313" key="1">
    <source>
        <dbReference type="EMBL" id="RUT03875.1"/>
    </source>
</evidence>